<dbReference type="GO" id="GO:0004523">
    <property type="term" value="F:RNA-DNA hybrid ribonuclease activity"/>
    <property type="evidence" value="ECO:0007669"/>
    <property type="project" value="InterPro"/>
</dbReference>
<proteinExistence type="predicted"/>
<dbReference type="AlphaFoldDB" id="A0AAW2C3R2"/>
<dbReference type="Pfam" id="PF13456">
    <property type="entry name" value="RVT_3"/>
    <property type="match status" value="1"/>
</dbReference>
<dbReference type="Proteomes" id="UP001459277">
    <property type="component" value="Unassembled WGS sequence"/>
</dbReference>
<evidence type="ECO:0000259" key="1">
    <source>
        <dbReference type="Pfam" id="PF13456"/>
    </source>
</evidence>
<dbReference type="InterPro" id="IPR002156">
    <property type="entry name" value="RNaseH_domain"/>
</dbReference>
<gene>
    <name evidence="2" type="ORF">SO802_026754</name>
</gene>
<protein>
    <recommendedName>
        <fullName evidence="1">RNase H type-1 domain-containing protein</fullName>
    </recommendedName>
</protein>
<dbReference type="InterPro" id="IPR044730">
    <property type="entry name" value="RNase_H-like_dom_plant"/>
</dbReference>
<name>A0AAW2C3R2_9ROSI</name>
<sequence length="147" mass="15634">MPLTTALFIIGNPVMQFDGSFKLNFDAAVFNNIEASGIGAVIGNDLGEVMVSMSTRGPQVADSEKAEVLACRRAIELAVDSGFLEPIIEGDNASIMKNIAGPWPRFSRLGHLYADIQCLVSGLQSKLISCVHREANGVHGTLLSPSC</sequence>
<dbReference type="InterPro" id="IPR012337">
    <property type="entry name" value="RNaseH-like_sf"/>
</dbReference>
<accession>A0AAW2C3R2</accession>
<dbReference type="CDD" id="cd06222">
    <property type="entry name" value="RNase_H_like"/>
    <property type="match status" value="1"/>
</dbReference>
<reference evidence="2 3" key="1">
    <citation type="submission" date="2024-01" db="EMBL/GenBank/DDBJ databases">
        <title>A telomere-to-telomere, gap-free genome of sweet tea (Lithocarpus litseifolius).</title>
        <authorList>
            <person name="Zhou J."/>
        </authorList>
    </citation>
    <scope>NUCLEOTIDE SEQUENCE [LARGE SCALE GENOMIC DNA]</scope>
    <source>
        <strain evidence="2">Zhou-2022a</strain>
        <tissue evidence="2">Leaf</tissue>
    </source>
</reference>
<feature type="domain" description="RNase H type-1" evidence="1">
    <location>
        <begin position="24"/>
        <end position="138"/>
    </location>
</feature>
<dbReference type="InterPro" id="IPR036397">
    <property type="entry name" value="RNaseH_sf"/>
</dbReference>
<dbReference type="PANTHER" id="PTHR47723:SF19">
    <property type="entry name" value="POLYNUCLEOTIDYL TRANSFERASE, RIBONUCLEASE H-LIKE SUPERFAMILY PROTEIN"/>
    <property type="match status" value="1"/>
</dbReference>
<keyword evidence="3" id="KW-1185">Reference proteome</keyword>
<evidence type="ECO:0000313" key="2">
    <source>
        <dbReference type="EMBL" id="KAK9991769.1"/>
    </source>
</evidence>
<dbReference type="PANTHER" id="PTHR47723">
    <property type="entry name" value="OS05G0353850 PROTEIN"/>
    <property type="match status" value="1"/>
</dbReference>
<evidence type="ECO:0000313" key="3">
    <source>
        <dbReference type="Proteomes" id="UP001459277"/>
    </source>
</evidence>
<dbReference type="InterPro" id="IPR053151">
    <property type="entry name" value="RNase_H-like"/>
</dbReference>
<dbReference type="SUPFAM" id="SSF53098">
    <property type="entry name" value="Ribonuclease H-like"/>
    <property type="match status" value="1"/>
</dbReference>
<dbReference type="EMBL" id="JAZDWU010000009">
    <property type="protein sequence ID" value="KAK9991769.1"/>
    <property type="molecule type" value="Genomic_DNA"/>
</dbReference>
<dbReference type="Gene3D" id="3.30.420.10">
    <property type="entry name" value="Ribonuclease H-like superfamily/Ribonuclease H"/>
    <property type="match status" value="1"/>
</dbReference>
<comment type="caution">
    <text evidence="2">The sequence shown here is derived from an EMBL/GenBank/DDBJ whole genome shotgun (WGS) entry which is preliminary data.</text>
</comment>
<dbReference type="GO" id="GO:0003676">
    <property type="term" value="F:nucleic acid binding"/>
    <property type="evidence" value="ECO:0007669"/>
    <property type="project" value="InterPro"/>
</dbReference>
<organism evidence="2 3">
    <name type="scientific">Lithocarpus litseifolius</name>
    <dbReference type="NCBI Taxonomy" id="425828"/>
    <lineage>
        <taxon>Eukaryota</taxon>
        <taxon>Viridiplantae</taxon>
        <taxon>Streptophyta</taxon>
        <taxon>Embryophyta</taxon>
        <taxon>Tracheophyta</taxon>
        <taxon>Spermatophyta</taxon>
        <taxon>Magnoliopsida</taxon>
        <taxon>eudicotyledons</taxon>
        <taxon>Gunneridae</taxon>
        <taxon>Pentapetalae</taxon>
        <taxon>rosids</taxon>
        <taxon>fabids</taxon>
        <taxon>Fagales</taxon>
        <taxon>Fagaceae</taxon>
        <taxon>Lithocarpus</taxon>
    </lineage>
</organism>